<dbReference type="Pfam" id="PF18962">
    <property type="entry name" value="Por_Secre_tail"/>
    <property type="match status" value="1"/>
</dbReference>
<gene>
    <name evidence="3" type="ORF">MYP_1832</name>
</gene>
<dbReference type="eggNOG" id="ENOG50336DJ">
    <property type="taxonomic scope" value="Bacteria"/>
</dbReference>
<protein>
    <recommendedName>
        <fullName evidence="2">Secretion system C-terminal sorting domain-containing protein</fullName>
    </recommendedName>
</protein>
<evidence type="ECO:0000256" key="1">
    <source>
        <dbReference type="SAM" id="SignalP"/>
    </source>
</evidence>
<name>A0A098LDS4_9BACT</name>
<dbReference type="AlphaFoldDB" id="A0A098LDS4"/>
<evidence type="ECO:0000259" key="2">
    <source>
        <dbReference type="Pfam" id="PF18962"/>
    </source>
</evidence>
<proteinExistence type="predicted"/>
<reference evidence="3 4" key="1">
    <citation type="submission" date="2014-09" db="EMBL/GenBank/DDBJ databases">
        <title>Sporocytophaga myxococcoides PG-01 genome sequencing.</title>
        <authorList>
            <person name="Liu L."/>
            <person name="Gao P.J."/>
            <person name="Chen G.J."/>
            <person name="Wang L.S."/>
        </authorList>
    </citation>
    <scope>NUCLEOTIDE SEQUENCE [LARGE SCALE GENOMIC DNA]</scope>
    <source>
        <strain evidence="3 4">PG-01</strain>
    </source>
</reference>
<dbReference type="STRING" id="153721.MYP_1832"/>
<evidence type="ECO:0000313" key="4">
    <source>
        <dbReference type="Proteomes" id="UP000030185"/>
    </source>
</evidence>
<dbReference type="InterPro" id="IPR026444">
    <property type="entry name" value="Secre_tail"/>
</dbReference>
<sequence length="347" mass="37901">MKKILSACLVLLSVQMTNAQTITLTSANNYEIGDKFTSREYETAGLTKEDLEDPATSRDFSGRTLKSTYQNEVVAVPAGDATTYPNANLALQSVKSAKTEYQYYQATANELINWGYKNTDIGNAVNTDGYKYLSYPFSLNSTFTDNFSGTASISIPGFSATTTRTAAVTSTADEEASLVLNNGVTYEKTLRIKNVATITDVVSFPPVTIKTTITSFSWYTQTAKFPLLTIIFSNTTTPLGDLPDTLFIQNAVEPATGITPLELSKEINLFPNPSNSQICLTYGLKEAAHLKVNVNSIEGKFIKTLYEGRQAAGDQQIFGDVSGLQKGMYYVEILAGERRQVSKLVVE</sequence>
<dbReference type="NCBIfam" id="TIGR04183">
    <property type="entry name" value="Por_Secre_tail"/>
    <property type="match status" value="1"/>
</dbReference>
<accession>A0A098LDS4</accession>
<organism evidence="3 4">
    <name type="scientific">Sporocytophaga myxococcoides</name>
    <dbReference type="NCBI Taxonomy" id="153721"/>
    <lineage>
        <taxon>Bacteria</taxon>
        <taxon>Pseudomonadati</taxon>
        <taxon>Bacteroidota</taxon>
        <taxon>Cytophagia</taxon>
        <taxon>Cytophagales</taxon>
        <taxon>Cytophagaceae</taxon>
        <taxon>Sporocytophaga</taxon>
    </lineage>
</organism>
<dbReference type="OrthoDB" id="887369at2"/>
<evidence type="ECO:0000313" key="3">
    <source>
        <dbReference type="EMBL" id="GAL84604.1"/>
    </source>
</evidence>
<dbReference type="RefSeq" id="WP_081990453.1">
    <property type="nucleotide sequence ID" value="NZ_BBLT01000003.1"/>
</dbReference>
<comment type="caution">
    <text evidence="3">The sequence shown here is derived from an EMBL/GenBank/DDBJ whole genome shotgun (WGS) entry which is preliminary data.</text>
</comment>
<dbReference type="Proteomes" id="UP000030185">
    <property type="component" value="Unassembled WGS sequence"/>
</dbReference>
<feature type="chain" id="PRO_5001937355" description="Secretion system C-terminal sorting domain-containing protein" evidence="1">
    <location>
        <begin position="20"/>
        <end position="347"/>
    </location>
</feature>
<dbReference type="EMBL" id="BBLT01000003">
    <property type="protein sequence ID" value="GAL84604.1"/>
    <property type="molecule type" value="Genomic_DNA"/>
</dbReference>
<feature type="domain" description="Secretion system C-terminal sorting" evidence="2">
    <location>
        <begin position="269"/>
        <end position="346"/>
    </location>
</feature>
<keyword evidence="4" id="KW-1185">Reference proteome</keyword>
<feature type="signal peptide" evidence="1">
    <location>
        <begin position="1"/>
        <end position="19"/>
    </location>
</feature>
<keyword evidence="1" id="KW-0732">Signal</keyword>